<dbReference type="InterPro" id="IPR027417">
    <property type="entry name" value="P-loop_NTPase"/>
</dbReference>
<dbReference type="GO" id="GO:0016887">
    <property type="term" value="F:ATP hydrolysis activity"/>
    <property type="evidence" value="ECO:0007669"/>
    <property type="project" value="InterPro"/>
</dbReference>
<reference evidence="2 3" key="2">
    <citation type="submission" date="2016-12" db="EMBL/GenBank/DDBJ databases">
        <title>Draft Genome Sequence of Cystobacter ferrugineus Strain Cbfe23.</title>
        <authorList>
            <person name="Akbar S."/>
            <person name="Dowd S.E."/>
            <person name="Stevens D.C."/>
        </authorList>
    </citation>
    <scope>NUCLEOTIDE SEQUENCE [LARGE SCALE GENOMIC DNA]</scope>
    <source>
        <strain evidence="2 3">Cbfe23</strain>
    </source>
</reference>
<evidence type="ECO:0000313" key="2">
    <source>
        <dbReference type="EMBL" id="OJH35432.1"/>
    </source>
</evidence>
<dbReference type="InterPro" id="IPR003959">
    <property type="entry name" value="ATPase_AAA_core"/>
</dbReference>
<dbReference type="GO" id="GO:0006302">
    <property type="term" value="P:double-strand break repair"/>
    <property type="evidence" value="ECO:0007669"/>
    <property type="project" value="TreeGrafter"/>
</dbReference>
<dbReference type="PANTHER" id="PTHR32182:SF22">
    <property type="entry name" value="ATP-DEPENDENT ENDONUCLEASE, OLD FAMILY-RELATED"/>
    <property type="match status" value="1"/>
</dbReference>
<name>A0A1L9AZK1_9BACT</name>
<dbReference type="PIRSF" id="PIRSF029347">
    <property type="entry name" value="RecF"/>
    <property type="match status" value="1"/>
</dbReference>
<dbReference type="Pfam" id="PF13304">
    <property type="entry name" value="AAA_21"/>
    <property type="match status" value="1"/>
</dbReference>
<dbReference type="PANTHER" id="PTHR32182">
    <property type="entry name" value="DNA REPLICATION AND REPAIR PROTEIN RECF"/>
    <property type="match status" value="1"/>
</dbReference>
<proteinExistence type="predicted"/>
<organism evidence="2 3">
    <name type="scientific">Cystobacter ferrugineus</name>
    <dbReference type="NCBI Taxonomy" id="83449"/>
    <lineage>
        <taxon>Bacteria</taxon>
        <taxon>Pseudomonadati</taxon>
        <taxon>Myxococcota</taxon>
        <taxon>Myxococcia</taxon>
        <taxon>Myxococcales</taxon>
        <taxon>Cystobacterineae</taxon>
        <taxon>Archangiaceae</taxon>
        <taxon>Cystobacter</taxon>
    </lineage>
</organism>
<reference evidence="3" key="1">
    <citation type="submission" date="2016-11" db="EMBL/GenBank/DDBJ databases">
        <authorList>
            <person name="Shukria A."/>
            <person name="Stevens D.C."/>
        </authorList>
    </citation>
    <scope>NUCLEOTIDE SEQUENCE [LARGE SCALE GENOMIC DNA]</scope>
    <source>
        <strain evidence="3">Cbfe23</strain>
    </source>
</reference>
<dbReference type="InterPro" id="IPR014555">
    <property type="entry name" value="RecF-like"/>
</dbReference>
<dbReference type="EMBL" id="MPIN01000014">
    <property type="protein sequence ID" value="OJH35432.1"/>
    <property type="molecule type" value="Genomic_DNA"/>
</dbReference>
<evidence type="ECO:0000313" key="3">
    <source>
        <dbReference type="Proteomes" id="UP000182229"/>
    </source>
</evidence>
<dbReference type="SUPFAM" id="SSF52540">
    <property type="entry name" value="P-loop containing nucleoside triphosphate hydrolases"/>
    <property type="match status" value="1"/>
</dbReference>
<evidence type="ECO:0000259" key="1">
    <source>
        <dbReference type="Pfam" id="PF13304"/>
    </source>
</evidence>
<dbReference type="STRING" id="83449.BON30_38510"/>
<sequence length="394" mass="43147">MWRRVSLRNYRSIEKADVVLAPFTVLVGANGSGKSNFADALLLATEISFDAEAAIKRRGGIASIRRWGIPNTEETSVTIRWADSGSDLDREFVEQFFSLLPDSATEWRFGSEWILSTKGGRGQLLVREDKDLEELVPRFGEELIGPRGMSLDGFVPTTSISLFARQSKPLTPSPSASRRLQLDLSKMRAPHLVSSRTELEEDGSNLAGVLRRLKAEGGVAFEGVLLSMRRLVPELVDLSVFEAGQFLFVEFVQRQSGGDARFGIREMSDGALRALGIIVAARTMPPGRCLIIEEPEVSVHPAAAAVLYEVLKEASAQGAVLVTTHSPEFLDASRDEEILVCRYRNGLTRVGPLANAQREVLNEGLFSLSELIRSEPLRIEGEPPDVIGSPGTES</sequence>
<accession>A0A1L9AZK1</accession>
<dbReference type="OrthoDB" id="9816506at2"/>
<comment type="caution">
    <text evidence="2">The sequence shown here is derived from an EMBL/GenBank/DDBJ whole genome shotgun (WGS) entry which is preliminary data.</text>
</comment>
<dbReference type="Proteomes" id="UP000182229">
    <property type="component" value="Unassembled WGS sequence"/>
</dbReference>
<dbReference type="GO" id="GO:0005524">
    <property type="term" value="F:ATP binding"/>
    <property type="evidence" value="ECO:0007669"/>
    <property type="project" value="InterPro"/>
</dbReference>
<keyword evidence="3" id="KW-1185">Reference proteome</keyword>
<dbReference type="Gene3D" id="3.40.50.300">
    <property type="entry name" value="P-loop containing nucleotide triphosphate hydrolases"/>
    <property type="match status" value="2"/>
</dbReference>
<dbReference type="CDD" id="cd00267">
    <property type="entry name" value="ABC_ATPase"/>
    <property type="match status" value="1"/>
</dbReference>
<dbReference type="RefSeq" id="WP_071903532.1">
    <property type="nucleotide sequence ID" value="NZ_MPIN01000014.1"/>
</dbReference>
<protein>
    <recommendedName>
        <fullName evidence="1">ATPase AAA-type core domain-containing protein</fullName>
    </recommendedName>
</protein>
<dbReference type="GO" id="GO:0000731">
    <property type="term" value="P:DNA synthesis involved in DNA repair"/>
    <property type="evidence" value="ECO:0007669"/>
    <property type="project" value="TreeGrafter"/>
</dbReference>
<dbReference type="AlphaFoldDB" id="A0A1L9AZK1"/>
<gene>
    <name evidence="2" type="ORF">BON30_38510</name>
</gene>
<feature type="domain" description="ATPase AAA-type core" evidence="1">
    <location>
        <begin position="23"/>
        <end position="331"/>
    </location>
</feature>